<feature type="region of interest" description="Disordered" evidence="1">
    <location>
        <begin position="270"/>
        <end position="298"/>
    </location>
</feature>
<dbReference type="Proteomes" id="UP000626092">
    <property type="component" value="Unassembled WGS sequence"/>
</dbReference>
<reference evidence="2" key="1">
    <citation type="submission" date="2019-11" db="EMBL/GenBank/DDBJ databases">
        <authorList>
            <person name="Liu Y."/>
            <person name="Hou J."/>
            <person name="Li T.-Q."/>
            <person name="Guan C.-H."/>
            <person name="Wu X."/>
            <person name="Wu H.-Z."/>
            <person name="Ling F."/>
            <person name="Zhang R."/>
            <person name="Shi X.-G."/>
            <person name="Ren J.-P."/>
            <person name="Chen E.-F."/>
            <person name="Sun J.-M."/>
        </authorList>
    </citation>
    <scope>NUCLEOTIDE SEQUENCE</scope>
    <source>
        <strain evidence="2">Adult_tree_wgs_1</strain>
        <tissue evidence="2">Leaves</tissue>
    </source>
</reference>
<evidence type="ECO:0000313" key="2">
    <source>
        <dbReference type="EMBL" id="KAF7114753.1"/>
    </source>
</evidence>
<dbReference type="InterPro" id="IPR040256">
    <property type="entry name" value="At4g02000-like"/>
</dbReference>
<evidence type="ECO:0008006" key="4">
    <source>
        <dbReference type="Google" id="ProtNLM"/>
    </source>
</evidence>
<gene>
    <name evidence="2" type="ORF">RHSIM_RhsimUnG0077700</name>
</gene>
<protein>
    <recommendedName>
        <fullName evidence="4">Zinc knuckle CX2CX4HX4C domain-containing protein</fullName>
    </recommendedName>
</protein>
<evidence type="ECO:0000256" key="1">
    <source>
        <dbReference type="SAM" id="MobiDB-lite"/>
    </source>
</evidence>
<proteinExistence type="predicted"/>
<dbReference type="OrthoDB" id="1939300at2759"/>
<dbReference type="EMBL" id="WJXA01000188">
    <property type="protein sequence ID" value="KAF7114753.1"/>
    <property type="molecule type" value="Genomic_DNA"/>
</dbReference>
<feature type="compositionally biased region" description="Basic residues" evidence="1">
    <location>
        <begin position="289"/>
        <end position="298"/>
    </location>
</feature>
<dbReference type="PANTHER" id="PTHR31286">
    <property type="entry name" value="GLYCINE-RICH CELL WALL STRUCTURAL PROTEIN 1.8-LIKE"/>
    <property type="match status" value="1"/>
</dbReference>
<keyword evidence="3" id="KW-1185">Reference proteome</keyword>
<organism evidence="2 3">
    <name type="scientific">Rhododendron simsii</name>
    <name type="common">Sims's rhododendron</name>
    <dbReference type="NCBI Taxonomy" id="118357"/>
    <lineage>
        <taxon>Eukaryota</taxon>
        <taxon>Viridiplantae</taxon>
        <taxon>Streptophyta</taxon>
        <taxon>Embryophyta</taxon>
        <taxon>Tracheophyta</taxon>
        <taxon>Spermatophyta</taxon>
        <taxon>Magnoliopsida</taxon>
        <taxon>eudicotyledons</taxon>
        <taxon>Gunneridae</taxon>
        <taxon>Pentapetalae</taxon>
        <taxon>asterids</taxon>
        <taxon>Ericales</taxon>
        <taxon>Ericaceae</taxon>
        <taxon>Ericoideae</taxon>
        <taxon>Rhodoreae</taxon>
        <taxon>Rhododendron</taxon>
    </lineage>
</organism>
<evidence type="ECO:0000313" key="3">
    <source>
        <dbReference type="Proteomes" id="UP000626092"/>
    </source>
</evidence>
<sequence>MLGSLAFRNGIGRPLYADSVTESCKRLSYARVCVEIEVGASLPSSFCLRLSSGREVEIMAKYPWKPLQCLECKVLGHSGDRCPKNFQPVVHVPHQNSLPVPQQVWVTKQHKGKAAAVPYSAISDPKVSIPTECGQPSIPSNRFAVLDSSGFVSDAALGFVEPLEVMDMGNVSLGVEDGQPLFSKVPCSDTSFSPQVAPVSAAIVVHDVSPPPDGFLFDEVSLQVSSSVDPQMPSPLLDGSRNSGNVIPSVKEWVQDTATAIEQVSQDMGRAVAIPTGLNGGPEPPGSKKVTRKNTKKR</sequence>
<name>A0A834FWW7_RHOSS</name>
<accession>A0A834FWW7</accession>
<comment type="caution">
    <text evidence="2">The sequence shown here is derived from an EMBL/GenBank/DDBJ whole genome shotgun (WGS) entry which is preliminary data.</text>
</comment>
<dbReference type="AlphaFoldDB" id="A0A834FWW7"/>
<dbReference type="PANTHER" id="PTHR31286:SF99">
    <property type="entry name" value="DUF4283 DOMAIN-CONTAINING PROTEIN"/>
    <property type="match status" value="1"/>
</dbReference>